<dbReference type="Pfam" id="PF26485">
    <property type="entry name" value="DUF8156"/>
    <property type="match status" value="1"/>
</dbReference>
<dbReference type="InterPro" id="IPR058469">
    <property type="entry name" value="DUF8156"/>
</dbReference>
<keyword evidence="3" id="KW-1185">Reference proteome</keyword>
<dbReference type="RefSeq" id="WP_375517845.1">
    <property type="nucleotide sequence ID" value="NZ_JBHILI010000015.1"/>
</dbReference>
<accession>A0ABV5BTT8</accession>
<evidence type="ECO:0000259" key="1">
    <source>
        <dbReference type="Pfam" id="PF26485"/>
    </source>
</evidence>
<name>A0ABV5BTT8_9LEPT</name>
<proteinExistence type="predicted"/>
<evidence type="ECO:0000313" key="3">
    <source>
        <dbReference type="Proteomes" id="UP001580391"/>
    </source>
</evidence>
<protein>
    <recommendedName>
        <fullName evidence="1">DUF8156 domain-containing protein</fullName>
    </recommendedName>
</protein>
<comment type="caution">
    <text evidence="2">The sequence shown here is derived from an EMBL/GenBank/DDBJ whole genome shotgun (WGS) entry which is preliminary data.</text>
</comment>
<evidence type="ECO:0000313" key="2">
    <source>
        <dbReference type="EMBL" id="MFB5738734.1"/>
    </source>
</evidence>
<feature type="domain" description="DUF8156" evidence="1">
    <location>
        <begin position="1"/>
        <end position="92"/>
    </location>
</feature>
<reference evidence="2 3" key="1">
    <citation type="submission" date="2024-09" db="EMBL/GenBank/DDBJ databases">
        <title>Taxonomic and Genotyping Characterization of Leptospira Strains isolated from Multiple Sources in Colombia highlights the importance of intermediate species.</title>
        <authorList>
            <person name="Torres Higuera L."/>
            <person name="Rojas Tapias D."/>
            <person name="Jimenez Velasquez S."/>
            <person name="Renjifo Ibanez C."/>
        </authorList>
    </citation>
    <scope>NUCLEOTIDE SEQUENCE [LARGE SCALE GENOMIC DNA]</scope>
    <source>
        <strain evidence="2 3">Lep080</strain>
    </source>
</reference>
<sequence length="94" mass="10929">MGRTLTPYSREIDSLWKERFQDFRRGLPRIHQEAFDEIFRNAKRQLASGVMASNPYSIETVLLSQAVEIKTEVNSLKKAVTELQGIIKKYEQNL</sequence>
<gene>
    <name evidence="2" type="ORF">ACE5IX_19645</name>
</gene>
<organism evidence="2 3">
    <name type="scientific">Leptospira wolffii</name>
    <dbReference type="NCBI Taxonomy" id="409998"/>
    <lineage>
        <taxon>Bacteria</taxon>
        <taxon>Pseudomonadati</taxon>
        <taxon>Spirochaetota</taxon>
        <taxon>Spirochaetia</taxon>
        <taxon>Leptospirales</taxon>
        <taxon>Leptospiraceae</taxon>
        <taxon>Leptospira</taxon>
    </lineage>
</organism>
<dbReference type="Proteomes" id="UP001580391">
    <property type="component" value="Unassembled WGS sequence"/>
</dbReference>
<dbReference type="EMBL" id="JBHILJ010000030">
    <property type="protein sequence ID" value="MFB5738734.1"/>
    <property type="molecule type" value="Genomic_DNA"/>
</dbReference>